<dbReference type="EMBL" id="AVOT02008964">
    <property type="protein sequence ID" value="MBW0487090.1"/>
    <property type="molecule type" value="Genomic_DNA"/>
</dbReference>
<feature type="region of interest" description="Disordered" evidence="1">
    <location>
        <begin position="69"/>
        <end position="98"/>
    </location>
</feature>
<comment type="caution">
    <text evidence="2">The sequence shown here is derived from an EMBL/GenBank/DDBJ whole genome shotgun (WGS) entry which is preliminary data.</text>
</comment>
<sequence length="134" mass="15085">MAQKGHLGPRPPNEKGLPKDGCYGEGSQNPLGDKRTPPRRKTKMEAWGLGIWKLPREANDSRICPEAINNHWGHKRPRESAMAKRSIEHQRGPIGHKRYGVANWPQLGSRLDCRNTHDGGSLLVVVTVPPYLQW</sequence>
<dbReference type="Proteomes" id="UP000765509">
    <property type="component" value="Unassembled WGS sequence"/>
</dbReference>
<reference evidence="2" key="1">
    <citation type="submission" date="2021-03" db="EMBL/GenBank/DDBJ databases">
        <title>Draft genome sequence of rust myrtle Austropuccinia psidii MF-1, a brazilian biotype.</title>
        <authorList>
            <person name="Quecine M.C."/>
            <person name="Pachon D.M.R."/>
            <person name="Bonatelli M.L."/>
            <person name="Correr F.H."/>
            <person name="Franceschini L.M."/>
            <person name="Leite T.F."/>
            <person name="Margarido G.R.A."/>
            <person name="Almeida C.A."/>
            <person name="Ferrarezi J.A."/>
            <person name="Labate C.A."/>
        </authorList>
    </citation>
    <scope>NUCLEOTIDE SEQUENCE</scope>
    <source>
        <strain evidence="2">MF-1</strain>
    </source>
</reference>
<evidence type="ECO:0000256" key="1">
    <source>
        <dbReference type="SAM" id="MobiDB-lite"/>
    </source>
</evidence>
<evidence type="ECO:0000313" key="3">
    <source>
        <dbReference type="Proteomes" id="UP000765509"/>
    </source>
</evidence>
<organism evidence="2 3">
    <name type="scientific">Austropuccinia psidii MF-1</name>
    <dbReference type="NCBI Taxonomy" id="1389203"/>
    <lineage>
        <taxon>Eukaryota</taxon>
        <taxon>Fungi</taxon>
        <taxon>Dikarya</taxon>
        <taxon>Basidiomycota</taxon>
        <taxon>Pucciniomycotina</taxon>
        <taxon>Pucciniomycetes</taxon>
        <taxon>Pucciniales</taxon>
        <taxon>Sphaerophragmiaceae</taxon>
        <taxon>Austropuccinia</taxon>
    </lineage>
</organism>
<accession>A0A9Q3H2J5</accession>
<gene>
    <name evidence="2" type="ORF">O181_026805</name>
</gene>
<feature type="region of interest" description="Disordered" evidence="1">
    <location>
        <begin position="1"/>
        <end position="44"/>
    </location>
</feature>
<name>A0A9Q3H2J5_9BASI</name>
<dbReference type="AlphaFoldDB" id="A0A9Q3H2J5"/>
<protein>
    <submittedName>
        <fullName evidence="2">Uncharacterized protein</fullName>
    </submittedName>
</protein>
<feature type="compositionally biased region" description="Basic and acidic residues" evidence="1">
    <location>
        <begin position="78"/>
        <end position="91"/>
    </location>
</feature>
<keyword evidence="3" id="KW-1185">Reference proteome</keyword>
<evidence type="ECO:0000313" key="2">
    <source>
        <dbReference type="EMBL" id="MBW0487090.1"/>
    </source>
</evidence>
<proteinExistence type="predicted"/>